<keyword evidence="1" id="KW-0732">Signal</keyword>
<accession>A0AAD7ZL67</accession>
<feature type="chain" id="PRO_5041961272" evidence="1">
    <location>
        <begin position="23"/>
        <end position="57"/>
    </location>
</feature>
<name>A0AAD7ZL67_DIPPU</name>
<dbReference type="Proteomes" id="UP001233999">
    <property type="component" value="Unassembled WGS sequence"/>
</dbReference>
<proteinExistence type="predicted"/>
<comment type="caution">
    <text evidence="2">The sequence shown here is derived from an EMBL/GenBank/DDBJ whole genome shotgun (WGS) entry which is preliminary data.</text>
</comment>
<evidence type="ECO:0000313" key="3">
    <source>
        <dbReference type="Proteomes" id="UP001233999"/>
    </source>
</evidence>
<dbReference type="EMBL" id="JASPKZ010007822">
    <property type="protein sequence ID" value="KAJ9582167.1"/>
    <property type="molecule type" value="Genomic_DNA"/>
</dbReference>
<keyword evidence="3" id="KW-1185">Reference proteome</keyword>
<feature type="non-terminal residue" evidence="2">
    <location>
        <position position="57"/>
    </location>
</feature>
<dbReference type="AlphaFoldDB" id="A0AAD7ZL67"/>
<organism evidence="2 3">
    <name type="scientific">Diploptera punctata</name>
    <name type="common">Pacific beetle cockroach</name>
    <dbReference type="NCBI Taxonomy" id="6984"/>
    <lineage>
        <taxon>Eukaryota</taxon>
        <taxon>Metazoa</taxon>
        <taxon>Ecdysozoa</taxon>
        <taxon>Arthropoda</taxon>
        <taxon>Hexapoda</taxon>
        <taxon>Insecta</taxon>
        <taxon>Pterygota</taxon>
        <taxon>Neoptera</taxon>
        <taxon>Polyneoptera</taxon>
        <taxon>Dictyoptera</taxon>
        <taxon>Blattodea</taxon>
        <taxon>Blaberoidea</taxon>
        <taxon>Blaberidae</taxon>
        <taxon>Diplopterinae</taxon>
        <taxon>Diploptera</taxon>
    </lineage>
</organism>
<reference evidence="2" key="2">
    <citation type="submission" date="2023-05" db="EMBL/GenBank/DDBJ databases">
        <authorList>
            <person name="Fouks B."/>
        </authorList>
    </citation>
    <scope>NUCLEOTIDE SEQUENCE</scope>
    <source>
        <strain evidence="2">Stay&amp;Tobe</strain>
        <tissue evidence="2">Testes</tissue>
    </source>
</reference>
<evidence type="ECO:0000313" key="2">
    <source>
        <dbReference type="EMBL" id="KAJ9582167.1"/>
    </source>
</evidence>
<gene>
    <name evidence="2" type="ORF">L9F63_003509</name>
</gene>
<reference evidence="2" key="1">
    <citation type="journal article" date="2023" name="IScience">
        <title>Live-bearing cockroach genome reveals convergent evolutionary mechanisms linked to viviparity in insects and beyond.</title>
        <authorList>
            <person name="Fouks B."/>
            <person name="Harrison M.C."/>
            <person name="Mikhailova A.A."/>
            <person name="Marchal E."/>
            <person name="English S."/>
            <person name="Carruthers M."/>
            <person name="Jennings E.C."/>
            <person name="Chiamaka E.L."/>
            <person name="Frigard R.A."/>
            <person name="Pippel M."/>
            <person name="Attardo G.M."/>
            <person name="Benoit J.B."/>
            <person name="Bornberg-Bauer E."/>
            <person name="Tobe S.S."/>
        </authorList>
    </citation>
    <scope>NUCLEOTIDE SEQUENCE</scope>
    <source>
        <strain evidence="2">Stay&amp;Tobe</strain>
    </source>
</reference>
<feature type="non-terminal residue" evidence="2">
    <location>
        <position position="1"/>
    </location>
</feature>
<protein>
    <submittedName>
        <fullName evidence="2">Uncharacterized protein</fullName>
    </submittedName>
</protein>
<evidence type="ECO:0000256" key="1">
    <source>
        <dbReference type="SAM" id="SignalP"/>
    </source>
</evidence>
<feature type="signal peptide" evidence="1">
    <location>
        <begin position="1"/>
        <end position="22"/>
    </location>
</feature>
<sequence>FLYLTILISTNLCLSGLVPSSAEIFQINMSSSFITLFFLINPMQENKLKKWFLQRVP</sequence>